<name>A0ACC0UP35_9AGAM</name>
<dbReference type="EMBL" id="JAGFNK010000002">
    <property type="protein sequence ID" value="KAI9513355.1"/>
    <property type="molecule type" value="Genomic_DNA"/>
</dbReference>
<evidence type="ECO:0000313" key="1">
    <source>
        <dbReference type="EMBL" id="KAI9513355.1"/>
    </source>
</evidence>
<proteinExistence type="predicted"/>
<dbReference type="Proteomes" id="UP001207468">
    <property type="component" value="Unassembled WGS sequence"/>
</dbReference>
<accession>A0ACC0UP35</accession>
<reference evidence="1" key="1">
    <citation type="submission" date="2021-03" db="EMBL/GenBank/DDBJ databases">
        <title>Evolutionary priming and transition to the ectomycorrhizal habit in an iconic lineage of mushroom-forming fungi: is preadaptation a requirement?</title>
        <authorList>
            <consortium name="DOE Joint Genome Institute"/>
            <person name="Looney B.P."/>
            <person name="Miyauchi S."/>
            <person name="Morin E."/>
            <person name="Drula E."/>
            <person name="Courty P.E."/>
            <person name="Chicoki N."/>
            <person name="Fauchery L."/>
            <person name="Kohler A."/>
            <person name="Kuo A."/>
            <person name="LaButti K."/>
            <person name="Pangilinan J."/>
            <person name="Lipzen A."/>
            <person name="Riley R."/>
            <person name="Andreopoulos W."/>
            <person name="He G."/>
            <person name="Johnson J."/>
            <person name="Barry K.W."/>
            <person name="Grigoriev I.V."/>
            <person name="Nagy L."/>
            <person name="Hibbett D."/>
            <person name="Henrissat B."/>
            <person name="Matheny P.B."/>
            <person name="Labbe J."/>
            <person name="Martin A.F."/>
        </authorList>
    </citation>
    <scope>NUCLEOTIDE SEQUENCE</scope>
    <source>
        <strain evidence="1">BPL698</strain>
    </source>
</reference>
<gene>
    <name evidence="1" type="ORF">F5148DRAFT_972127</name>
</gene>
<feature type="non-terminal residue" evidence="1">
    <location>
        <position position="1"/>
    </location>
</feature>
<protein>
    <submittedName>
        <fullName evidence="1">Uncharacterized protein</fullName>
    </submittedName>
</protein>
<comment type="caution">
    <text evidence="1">The sequence shown here is derived from an EMBL/GenBank/DDBJ whole genome shotgun (WGS) entry which is preliminary data.</text>
</comment>
<evidence type="ECO:0000313" key="2">
    <source>
        <dbReference type="Proteomes" id="UP001207468"/>
    </source>
</evidence>
<sequence>HQYAVAVGGAQGLLESPMAVALPVSYIANKRWPYYRNLPRPTLKSFGVVMVAVPAFIIAGETAGRRFEKATWRRHFRMDTMCRERANRDQVALVKRREEARWKDMRASQKLVDFTERHQFSAIAGCWALRLGLTDRSHRDWADIKIVQARMWSQGVTIGVVIAAAAVTRTRMYRRDGMG</sequence>
<organism evidence="1 2">
    <name type="scientific">Russula earlei</name>
    <dbReference type="NCBI Taxonomy" id="71964"/>
    <lineage>
        <taxon>Eukaryota</taxon>
        <taxon>Fungi</taxon>
        <taxon>Dikarya</taxon>
        <taxon>Basidiomycota</taxon>
        <taxon>Agaricomycotina</taxon>
        <taxon>Agaricomycetes</taxon>
        <taxon>Russulales</taxon>
        <taxon>Russulaceae</taxon>
        <taxon>Russula</taxon>
    </lineage>
</organism>
<keyword evidence="2" id="KW-1185">Reference proteome</keyword>